<sequence>MVTGEAAMRWWARSLSGVVSAALLLSLPGPAGGGPFRVSTELPPLGKGQRYEVVADGYALRRSYAIEQPDDTLAVFDLNDGRELWSADPGVGNVTTHVASDGVLVVLGSAREDGVTNMSHSQTVGLDLRTGRELWRRPHSLVGRPAGSVVAITCNGCREDSVGVDLRTGAQVWRAPWQGTVNLVERDKALLRDDKGTLRSLDLRTGRLTTLGTLSPGSWIVDATERHLLVKPEAEYPEGGGTALPTTVTVYDRATFAKGQIFPMPKPGMVPWELSLCGEDTVCARPDFHDTQLYDLDSGKLLSDLPNFALGGAVDAPSRGTVVAGFLNPGRRGVDRPHSQVLDRRTGAVLADLVGWSPVLTDGDRLWVVELGLGQPGRLGRVDLDAAVLRVTPVARFGTGHDDCDLRYGWLLCTGRDVATAMRLRVPAETGAGPEGHWS</sequence>
<dbReference type="InterPro" id="IPR011047">
    <property type="entry name" value="Quinoprotein_ADH-like_sf"/>
</dbReference>
<dbReference type="InterPro" id="IPR002372">
    <property type="entry name" value="PQQ_rpt_dom"/>
</dbReference>
<evidence type="ECO:0000313" key="3">
    <source>
        <dbReference type="Proteomes" id="UP001596392"/>
    </source>
</evidence>
<organism evidence="2 3">
    <name type="scientific">Catellatospora aurea</name>
    <dbReference type="NCBI Taxonomy" id="1337874"/>
    <lineage>
        <taxon>Bacteria</taxon>
        <taxon>Bacillati</taxon>
        <taxon>Actinomycetota</taxon>
        <taxon>Actinomycetes</taxon>
        <taxon>Micromonosporales</taxon>
        <taxon>Micromonosporaceae</taxon>
        <taxon>Catellatospora</taxon>
    </lineage>
</organism>
<name>A0ABW2GTH1_9ACTN</name>
<feature type="domain" description="Pyrrolo-quinoline quinone repeat" evidence="1">
    <location>
        <begin position="9"/>
        <end position="138"/>
    </location>
</feature>
<dbReference type="SUPFAM" id="SSF50998">
    <property type="entry name" value="Quinoprotein alcohol dehydrogenase-like"/>
    <property type="match status" value="1"/>
</dbReference>
<dbReference type="Proteomes" id="UP001596392">
    <property type="component" value="Unassembled WGS sequence"/>
</dbReference>
<protein>
    <submittedName>
        <fullName evidence="2">PQQ-binding-like beta-propeller repeat protein</fullName>
    </submittedName>
</protein>
<comment type="caution">
    <text evidence="2">The sequence shown here is derived from an EMBL/GenBank/DDBJ whole genome shotgun (WGS) entry which is preliminary data.</text>
</comment>
<dbReference type="Gene3D" id="2.130.10.10">
    <property type="entry name" value="YVTN repeat-like/Quinoprotein amine dehydrogenase"/>
    <property type="match status" value="1"/>
</dbReference>
<accession>A0ABW2GTH1</accession>
<dbReference type="RefSeq" id="WP_376805573.1">
    <property type="nucleotide sequence ID" value="NZ_JBHTAC010000005.1"/>
</dbReference>
<dbReference type="Pfam" id="PF13360">
    <property type="entry name" value="PQQ_2"/>
    <property type="match status" value="1"/>
</dbReference>
<dbReference type="InterPro" id="IPR015943">
    <property type="entry name" value="WD40/YVTN_repeat-like_dom_sf"/>
</dbReference>
<evidence type="ECO:0000259" key="1">
    <source>
        <dbReference type="Pfam" id="PF13360"/>
    </source>
</evidence>
<proteinExistence type="predicted"/>
<dbReference type="EMBL" id="JBHTAC010000005">
    <property type="protein sequence ID" value="MFC7242140.1"/>
    <property type="molecule type" value="Genomic_DNA"/>
</dbReference>
<evidence type="ECO:0000313" key="2">
    <source>
        <dbReference type="EMBL" id="MFC7242140.1"/>
    </source>
</evidence>
<reference evidence="3" key="1">
    <citation type="journal article" date="2019" name="Int. J. Syst. Evol. Microbiol.">
        <title>The Global Catalogue of Microorganisms (GCM) 10K type strain sequencing project: providing services to taxonomists for standard genome sequencing and annotation.</title>
        <authorList>
            <consortium name="The Broad Institute Genomics Platform"/>
            <consortium name="The Broad Institute Genome Sequencing Center for Infectious Disease"/>
            <person name="Wu L."/>
            <person name="Ma J."/>
        </authorList>
    </citation>
    <scope>NUCLEOTIDE SEQUENCE [LARGE SCALE GENOMIC DNA]</scope>
    <source>
        <strain evidence="3">CGMCC 1.9106</strain>
    </source>
</reference>
<keyword evidence="3" id="KW-1185">Reference proteome</keyword>
<gene>
    <name evidence="2" type="ORF">ACFQO7_06560</name>
</gene>